<sequence length="88" mass="10324">MYVLSYGPLNSSLLRSFTSFDLNLFATLHLIYSATSRKHLCIIIFLTGAILIDIIYIKSLFFDQYSLIRKFQFDITFDGHILFWLSFN</sequence>
<keyword evidence="3" id="KW-1185">Reference proteome</keyword>
<keyword evidence="1" id="KW-1133">Transmembrane helix</keyword>
<name>A0A3M7RB29_BRAPC</name>
<feature type="transmembrane region" description="Helical" evidence="1">
    <location>
        <begin position="39"/>
        <end position="57"/>
    </location>
</feature>
<dbReference type="AlphaFoldDB" id="A0A3M7RB29"/>
<dbReference type="EMBL" id="REGN01003779">
    <property type="protein sequence ID" value="RNA20802.1"/>
    <property type="molecule type" value="Genomic_DNA"/>
</dbReference>
<accession>A0A3M7RB29</accession>
<protein>
    <submittedName>
        <fullName evidence="2">Uncharacterized protein</fullName>
    </submittedName>
</protein>
<reference evidence="2 3" key="1">
    <citation type="journal article" date="2018" name="Sci. Rep.">
        <title>Genomic signatures of local adaptation to the degree of environmental predictability in rotifers.</title>
        <authorList>
            <person name="Franch-Gras L."/>
            <person name="Hahn C."/>
            <person name="Garcia-Roger E.M."/>
            <person name="Carmona M.J."/>
            <person name="Serra M."/>
            <person name="Gomez A."/>
        </authorList>
    </citation>
    <scope>NUCLEOTIDE SEQUENCE [LARGE SCALE GENOMIC DNA]</scope>
    <source>
        <strain evidence="2">HYR1</strain>
    </source>
</reference>
<proteinExistence type="predicted"/>
<gene>
    <name evidence="2" type="ORF">BpHYR1_022597</name>
</gene>
<keyword evidence="1" id="KW-0812">Transmembrane</keyword>
<evidence type="ECO:0000313" key="3">
    <source>
        <dbReference type="Proteomes" id="UP000276133"/>
    </source>
</evidence>
<keyword evidence="1" id="KW-0472">Membrane</keyword>
<dbReference type="Proteomes" id="UP000276133">
    <property type="component" value="Unassembled WGS sequence"/>
</dbReference>
<organism evidence="2 3">
    <name type="scientific">Brachionus plicatilis</name>
    <name type="common">Marine rotifer</name>
    <name type="synonym">Brachionus muelleri</name>
    <dbReference type="NCBI Taxonomy" id="10195"/>
    <lineage>
        <taxon>Eukaryota</taxon>
        <taxon>Metazoa</taxon>
        <taxon>Spiralia</taxon>
        <taxon>Gnathifera</taxon>
        <taxon>Rotifera</taxon>
        <taxon>Eurotatoria</taxon>
        <taxon>Monogononta</taxon>
        <taxon>Pseudotrocha</taxon>
        <taxon>Ploima</taxon>
        <taxon>Brachionidae</taxon>
        <taxon>Brachionus</taxon>
    </lineage>
</organism>
<evidence type="ECO:0000313" key="2">
    <source>
        <dbReference type="EMBL" id="RNA20802.1"/>
    </source>
</evidence>
<evidence type="ECO:0000256" key="1">
    <source>
        <dbReference type="SAM" id="Phobius"/>
    </source>
</evidence>
<comment type="caution">
    <text evidence="2">The sequence shown here is derived from an EMBL/GenBank/DDBJ whole genome shotgun (WGS) entry which is preliminary data.</text>
</comment>